<feature type="domain" description="Peptidase C-terminal archaeal/bacterial" evidence="10">
    <location>
        <begin position="564"/>
        <end position="631"/>
    </location>
</feature>
<evidence type="ECO:0000313" key="12">
    <source>
        <dbReference type="EMBL" id="CEJ95538.1"/>
    </source>
</evidence>
<accession>A0A0B6XK99</accession>
<evidence type="ECO:0000256" key="5">
    <source>
        <dbReference type="ARBA" id="ARBA00023145"/>
    </source>
</evidence>
<dbReference type="PROSITE" id="PS00136">
    <property type="entry name" value="SUBTILASE_ASP"/>
    <property type="match status" value="1"/>
</dbReference>
<dbReference type="GO" id="GO:0006508">
    <property type="term" value="P:proteolysis"/>
    <property type="evidence" value="ECO:0007669"/>
    <property type="project" value="UniProtKB-KW"/>
</dbReference>
<evidence type="ECO:0000256" key="8">
    <source>
        <dbReference type="RuleBase" id="RU003355"/>
    </source>
</evidence>
<dbReference type="InterPro" id="IPR034193">
    <property type="entry name" value="PCSK9_ProteinaseK-like"/>
</dbReference>
<dbReference type="InterPro" id="IPR037045">
    <property type="entry name" value="S8pro/Inhibitor_I9_sf"/>
</dbReference>
<dbReference type="InterPro" id="IPR007280">
    <property type="entry name" value="Peptidase_C_arc/bac"/>
</dbReference>
<evidence type="ECO:0000256" key="1">
    <source>
        <dbReference type="ARBA" id="ARBA00011073"/>
    </source>
</evidence>
<protein>
    <submittedName>
        <fullName evidence="12">Subtilisin-like serine protease</fullName>
    </submittedName>
</protein>
<dbReference type="PRINTS" id="PR00723">
    <property type="entry name" value="SUBTILISIN"/>
</dbReference>
<feature type="domain" description="Peptidase C-terminal archaeal/bacterial" evidence="10">
    <location>
        <begin position="452"/>
        <end position="520"/>
    </location>
</feature>
<evidence type="ECO:0000256" key="7">
    <source>
        <dbReference type="PROSITE-ProRule" id="PRU01240"/>
    </source>
</evidence>
<dbReference type="Pfam" id="PF05922">
    <property type="entry name" value="Inhibitor_I9"/>
    <property type="match status" value="1"/>
</dbReference>
<dbReference type="InterPro" id="IPR023827">
    <property type="entry name" value="Peptidase_S8_Asp-AS"/>
</dbReference>
<dbReference type="Gene3D" id="3.30.70.80">
    <property type="entry name" value="Peptidase S8 propeptide/proteinase inhibitor I9"/>
    <property type="match status" value="1"/>
</dbReference>
<evidence type="ECO:0000259" key="11">
    <source>
        <dbReference type="Pfam" id="PF05922"/>
    </source>
</evidence>
<dbReference type="FunFam" id="3.40.50.200:FF:000014">
    <property type="entry name" value="Proteinase K"/>
    <property type="match status" value="1"/>
</dbReference>
<dbReference type="EMBL" id="LN680098">
    <property type="protein sequence ID" value="CEJ95538.1"/>
    <property type="molecule type" value="Genomic_DNA"/>
</dbReference>
<feature type="active site" description="Charge relay system" evidence="6 7">
    <location>
        <position position="365"/>
    </location>
</feature>
<dbReference type="Gene3D" id="2.60.120.380">
    <property type="match status" value="2"/>
</dbReference>
<dbReference type="InterPro" id="IPR015500">
    <property type="entry name" value="Peptidase_S8_subtilisin-rel"/>
</dbReference>
<dbReference type="PANTHER" id="PTHR43806:SF11">
    <property type="entry name" value="CEREVISIN-RELATED"/>
    <property type="match status" value="1"/>
</dbReference>
<dbReference type="SUPFAM" id="SSF54897">
    <property type="entry name" value="Protease propeptides/inhibitors"/>
    <property type="match status" value="1"/>
</dbReference>
<dbReference type="PROSITE" id="PS00138">
    <property type="entry name" value="SUBTILASE_SER"/>
    <property type="match status" value="1"/>
</dbReference>
<reference evidence="12" key="1">
    <citation type="submission" date="2014-11" db="EMBL/GenBank/DDBJ databases">
        <authorList>
            <person name="Kassab E."/>
        </authorList>
    </citation>
    <scope>NUCLEOTIDE SEQUENCE</scope>
</reference>
<evidence type="ECO:0000256" key="3">
    <source>
        <dbReference type="ARBA" id="ARBA00022801"/>
    </source>
</evidence>
<organism evidence="12">
    <name type="scientific">Shewanella arctica</name>
    <name type="common">ex Qoura et al. 2014</name>
    <name type="synonym">nom. illeg.</name>
    <dbReference type="NCBI Taxonomy" id="1659315"/>
    <lineage>
        <taxon>Bacteria</taxon>
        <taxon>Pseudomonadati</taxon>
        <taxon>Pseudomonadota</taxon>
        <taxon>Gammaproteobacteria</taxon>
        <taxon>Alteromonadales</taxon>
        <taxon>Shewanellaceae</taxon>
        <taxon>Shewanella</taxon>
    </lineage>
</organism>
<dbReference type="InterPro" id="IPR023828">
    <property type="entry name" value="Peptidase_S8_Ser-AS"/>
</dbReference>
<dbReference type="GO" id="GO:0004252">
    <property type="term" value="F:serine-type endopeptidase activity"/>
    <property type="evidence" value="ECO:0007669"/>
    <property type="project" value="UniProtKB-UniRule"/>
</dbReference>
<dbReference type="InterPro" id="IPR036852">
    <property type="entry name" value="Peptidase_S8/S53_dom_sf"/>
</dbReference>
<dbReference type="SUPFAM" id="SSF52743">
    <property type="entry name" value="Subtilisin-like"/>
    <property type="match status" value="1"/>
</dbReference>
<dbReference type="Gene3D" id="3.40.50.200">
    <property type="entry name" value="Peptidase S8/S53 domain"/>
    <property type="match status" value="1"/>
</dbReference>
<dbReference type="InterPro" id="IPR000209">
    <property type="entry name" value="Peptidase_S8/S53_dom"/>
</dbReference>
<keyword evidence="5" id="KW-0865">Zymogen</keyword>
<sequence length="644" mass="67462">MSRSPWRHKKKMEFNMHKKHLIAVAVATGLAYFPVNANEYQATMVSVPQSKAIKDTYIVVFNTPSVLNLSNNNTIAEFAVQQAESLVNQYDVRVMKNFGNVLNGVLINASAQQVKALLKDPNVKYVEQDQVMSVTPMMEANADQPSPTWGIDRIDQRNLPLDNNYHTDYDGSGVTAFVIDTGVLNTHNEFGGRASSGYDFIDNDYDTTDCNGHGTHVAGTIGGSTYGVAKNVNVVGVRVLNCSGSGSNSGVIAGINWVKNNASGPAVANMSLGGGASQATDDAVNAAVAAGITFVVAAGNDNSNACNYSPARAADAITVGSTTSNDSRSSFSNYGTCLDIYAPGSSITSSWYTSNSATNTISGTSMASPHVAGVAALYLDENPNLSPAQVTNLLKTRATADKVTDAKTGSPNKLLFSLANDDGGCGNDCPVDETQLQNNVGIAISGATGSATYYYIDVPANAASLGINLAGGSGDADIYVSQGQKPTTTSYQCRPYQNGNNESCNFTAPTAGRWYVMVQGYSNYANAQLTASYNLNGGGNCTDANCLTNGVPVTNLSGATGTEALYKIVVPANSQLSITTSGGTGDVDLYVKAGTVPTTTSYDCRPYKNGNNESCSITVTQAGTYHVMLRGYANYSGVQLSASY</sequence>
<evidence type="ECO:0000256" key="4">
    <source>
        <dbReference type="ARBA" id="ARBA00022825"/>
    </source>
</evidence>
<dbReference type="Pfam" id="PF04151">
    <property type="entry name" value="PPC"/>
    <property type="match status" value="2"/>
</dbReference>
<keyword evidence="4 7" id="KW-0720">Serine protease</keyword>
<dbReference type="PROSITE" id="PS00137">
    <property type="entry name" value="SUBTILASE_HIS"/>
    <property type="match status" value="1"/>
</dbReference>
<evidence type="ECO:0000256" key="2">
    <source>
        <dbReference type="ARBA" id="ARBA00022670"/>
    </source>
</evidence>
<gene>
    <name evidence="12" type="primary">ORF2</name>
</gene>
<keyword evidence="3 7" id="KW-0378">Hydrolase</keyword>
<name>A0A0B6XK99_9GAMM</name>
<reference evidence="12" key="2">
    <citation type="submission" date="2015-01" db="EMBL/GenBank/DDBJ databases">
        <title>Purification and biochemical characterization of a subtilisin-like serine protease from Shewanella arctica.</title>
        <authorList>
            <person name="Elias Kassab E.K."/>
            <person name="Farah Qoura F.Q."/>
            <person name="Steven Reisse S.R."/>
            <person name="Garabed Antranikian G.A."/>
            <person name="Thomas Brueck T.B."/>
        </authorList>
    </citation>
    <scope>NUCLEOTIDE SEQUENCE</scope>
    <source>
        <strain evidence="12">Type strain: DSM 16509</strain>
    </source>
</reference>
<dbReference type="PANTHER" id="PTHR43806">
    <property type="entry name" value="PEPTIDASE S8"/>
    <property type="match status" value="1"/>
</dbReference>
<keyword evidence="2 7" id="KW-0645">Protease</keyword>
<dbReference type="Pfam" id="PF00082">
    <property type="entry name" value="Peptidase_S8"/>
    <property type="match status" value="1"/>
</dbReference>
<dbReference type="SUPFAM" id="SSF89260">
    <property type="entry name" value="Collagen-binding domain"/>
    <property type="match status" value="1"/>
</dbReference>
<dbReference type="FunFam" id="2.60.120.380:FF:000013">
    <property type="entry name" value="Alkaline serine protease"/>
    <property type="match status" value="1"/>
</dbReference>
<feature type="domain" description="Inhibitor I9" evidence="11">
    <location>
        <begin position="56"/>
        <end position="133"/>
    </location>
</feature>
<dbReference type="InterPro" id="IPR022398">
    <property type="entry name" value="Peptidase_S8_His-AS"/>
</dbReference>
<evidence type="ECO:0000259" key="9">
    <source>
        <dbReference type="Pfam" id="PF00082"/>
    </source>
</evidence>
<comment type="similarity">
    <text evidence="1 7 8">Belongs to the peptidase S8 family.</text>
</comment>
<dbReference type="InterPro" id="IPR050131">
    <property type="entry name" value="Peptidase_S8_subtilisin-like"/>
</dbReference>
<proteinExistence type="inferred from homology"/>
<dbReference type="AlphaFoldDB" id="A0A0B6XK99"/>
<feature type="active site" description="Charge relay system" evidence="6 7">
    <location>
        <position position="180"/>
    </location>
</feature>
<evidence type="ECO:0000259" key="10">
    <source>
        <dbReference type="Pfam" id="PF04151"/>
    </source>
</evidence>
<dbReference type="InterPro" id="IPR010259">
    <property type="entry name" value="S8pro/Inhibitor_I9"/>
</dbReference>
<feature type="active site" description="Charge relay system" evidence="6 7">
    <location>
        <position position="213"/>
    </location>
</feature>
<dbReference type="SMR" id="A0A0B6XK99"/>
<evidence type="ECO:0000256" key="6">
    <source>
        <dbReference type="PIRSR" id="PIRSR615500-1"/>
    </source>
</evidence>
<dbReference type="PROSITE" id="PS51892">
    <property type="entry name" value="SUBTILASE"/>
    <property type="match status" value="1"/>
</dbReference>
<dbReference type="GO" id="GO:0005615">
    <property type="term" value="C:extracellular space"/>
    <property type="evidence" value="ECO:0007669"/>
    <property type="project" value="TreeGrafter"/>
</dbReference>
<feature type="domain" description="Peptidase S8/S53" evidence="9">
    <location>
        <begin position="171"/>
        <end position="403"/>
    </location>
</feature>
<dbReference type="CDD" id="cd04077">
    <property type="entry name" value="Peptidases_S8_PCSK9_ProteinaseK_like"/>
    <property type="match status" value="1"/>
</dbReference>